<sequence>MLEGRRDLASVERTMTDPTEVRFDDILEYRMSHSVHISSIMIFKGGTVLSGRGLLYVFKFSSLSPRYKSPSRTAIREHTEMRTRSLSKYLRLKLQISPDQYDYPCPMLVQSSSRVTTTSGDTDFQADIDCIYAEAGRTDRRPRFAPCVENSLALLFVTDDLWRHLG</sequence>
<dbReference type="EMBL" id="FUEG01000049">
    <property type="protein sequence ID" value="SJL17865.1"/>
    <property type="molecule type" value="Genomic_DNA"/>
</dbReference>
<protein>
    <submittedName>
        <fullName evidence="1">Uncharacterized protein</fullName>
    </submittedName>
</protein>
<accession>A0A284SA74</accession>
<name>A0A284SA74_ARMOS</name>
<proteinExistence type="predicted"/>
<evidence type="ECO:0000313" key="1">
    <source>
        <dbReference type="EMBL" id="SJL17865.1"/>
    </source>
</evidence>
<organism evidence="1 2">
    <name type="scientific">Armillaria ostoyae</name>
    <name type="common">Armillaria root rot fungus</name>
    <dbReference type="NCBI Taxonomy" id="47428"/>
    <lineage>
        <taxon>Eukaryota</taxon>
        <taxon>Fungi</taxon>
        <taxon>Dikarya</taxon>
        <taxon>Basidiomycota</taxon>
        <taxon>Agaricomycotina</taxon>
        <taxon>Agaricomycetes</taxon>
        <taxon>Agaricomycetidae</taxon>
        <taxon>Agaricales</taxon>
        <taxon>Marasmiineae</taxon>
        <taxon>Physalacriaceae</taxon>
        <taxon>Armillaria</taxon>
    </lineage>
</organism>
<keyword evidence="2" id="KW-1185">Reference proteome</keyword>
<gene>
    <name evidence="1" type="ORF">ARMOST_21429</name>
</gene>
<evidence type="ECO:0000313" key="2">
    <source>
        <dbReference type="Proteomes" id="UP000219338"/>
    </source>
</evidence>
<dbReference type="Proteomes" id="UP000219338">
    <property type="component" value="Unassembled WGS sequence"/>
</dbReference>
<reference evidence="2" key="1">
    <citation type="journal article" date="2017" name="Nat. Ecol. Evol.">
        <title>Genome expansion and lineage-specific genetic innovations in the forest pathogenic fungi Armillaria.</title>
        <authorList>
            <person name="Sipos G."/>
            <person name="Prasanna A.N."/>
            <person name="Walter M.C."/>
            <person name="O'Connor E."/>
            <person name="Balint B."/>
            <person name="Krizsan K."/>
            <person name="Kiss B."/>
            <person name="Hess J."/>
            <person name="Varga T."/>
            <person name="Slot J."/>
            <person name="Riley R."/>
            <person name="Boka B."/>
            <person name="Rigling D."/>
            <person name="Barry K."/>
            <person name="Lee J."/>
            <person name="Mihaltcheva S."/>
            <person name="LaButti K."/>
            <person name="Lipzen A."/>
            <person name="Waldron R."/>
            <person name="Moloney N.M."/>
            <person name="Sperisen C."/>
            <person name="Kredics L."/>
            <person name="Vagvoelgyi C."/>
            <person name="Patrignani A."/>
            <person name="Fitzpatrick D."/>
            <person name="Nagy I."/>
            <person name="Doyle S."/>
            <person name="Anderson J.B."/>
            <person name="Grigoriev I.V."/>
            <person name="Gueldener U."/>
            <person name="Muensterkoetter M."/>
            <person name="Nagy L.G."/>
        </authorList>
    </citation>
    <scope>NUCLEOTIDE SEQUENCE [LARGE SCALE GENOMIC DNA]</scope>
    <source>
        <strain evidence="2">C18/9</strain>
    </source>
</reference>
<dbReference type="AlphaFoldDB" id="A0A284SA74"/>